<protein>
    <submittedName>
        <fullName evidence="2">Cinnamate beta-D-glucosyltransferase-like</fullName>
    </submittedName>
</protein>
<keyword evidence="3" id="KW-1185">Reference proteome</keyword>
<proteinExistence type="predicted"/>
<accession>A0A2Z7BDP3</accession>
<keyword evidence="2" id="KW-0808">Transferase</keyword>
<reference evidence="2 3" key="1">
    <citation type="journal article" date="2015" name="Proc. Natl. Acad. Sci. U.S.A.">
        <title>The resurrection genome of Boea hygrometrica: A blueprint for survival of dehydration.</title>
        <authorList>
            <person name="Xiao L."/>
            <person name="Yang G."/>
            <person name="Zhang L."/>
            <person name="Yang X."/>
            <person name="Zhao S."/>
            <person name="Ji Z."/>
            <person name="Zhou Q."/>
            <person name="Hu M."/>
            <person name="Wang Y."/>
            <person name="Chen M."/>
            <person name="Xu Y."/>
            <person name="Jin H."/>
            <person name="Xiao X."/>
            <person name="Hu G."/>
            <person name="Bao F."/>
            <person name="Hu Y."/>
            <person name="Wan P."/>
            <person name="Li L."/>
            <person name="Deng X."/>
            <person name="Kuang T."/>
            <person name="Xiang C."/>
            <person name="Zhu J.K."/>
            <person name="Oliver M.J."/>
            <person name="He Y."/>
        </authorList>
    </citation>
    <scope>NUCLEOTIDE SEQUENCE [LARGE SCALE GENOMIC DNA]</scope>
    <source>
        <strain evidence="3">cv. XS01</strain>
    </source>
</reference>
<evidence type="ECO:0000313" key="2">
    <source>
        <dbReference type="EMBL" id="KZV32147.1"/>
    </source>
</evidence>
<gene>
    <name evidence="2" type="ORF">F511_31763</name>
</gene>
<name>A0A2Z7BDP3_9LAMI</name>
<dbReference type="EMBL" id="KV006925">
    <property type="protein sequence ID" value="KZV32147.1"/>
    <property type="molecule type" value="Genomic_DNA"/>
</dbReference>
<dbReference type="GO" id="GO:0016740">
    <property type="term" value="F:transferase activity"/>
    <property type="evidence" value="ECO:0007669"/>
    <property type="project" value="UniProtKB-KW"/>
</dbReference>
<feature type="compositionally biased region" description="Polar residues" evidence="1">
    <location>
        <begin position="35"/>
        <end position="49"/>
    </location>
</feature>
<dbReference type="AlphaFoldDB" id="A0A2Z7BDP3"/>
<evidence type="ECO:0000313" key="3">
    <source>
        <dbReference type="Proteomes" id="UP000250235"/>
    </source>
</evidence>
<feature type="region of interest" description="Disordered" evidence="1">
    <location>
        <begin position="29"/>
        <end position="51"/>
    </location>
</feature>
<organism evidence="2 3">
    <name type="scientific">Dorcoceras hygrometricum</name>
    <dbReference type="NCBI Taxonomy" id="472368"/>
    <lineage>
        <taxon>Eukaryota</taxon>
        <taxon>Viridiplantae</taxon>
        <taxon>Streptophyta</taxon>
        <taxon>Embryophyta</taxon>
        <taxon>Tracheophyta</taxon>
        <taxon>Spermatophyta</taxon>
        <taxon>Magnoliopsida</taxon>
        <taxon>eudicotyledons</taxon>
        <taxon>Gunneridae</taxon>
        <taxon>Pentapetalae</taxon>
        <taxon>asterids</taxon>
        <taxon>lamiids</taxon>
        <taxon>Lamiales</taxon>
        <taxon>Gesneriaceae</taxon>
        <taxon>Didymocarpoideae</taxon>
        <taxon>Trichosporeae</taxon>
        <taxon>Loxocarpinae</taxon>
        <taxon>Dorcoceras</taxon>
    </lineage>
</organism>
<evidence type="ECO:0000256" key="1">
    <source>
        <dbReference type="SAM" id="MobiDB-lite"/>
    </source>
</evidence>
<sequence>MFVDRISRTIGDSTIEVLLPHKTGIVGAGRDVTKDNSQTSYGHTGSSARHSPFLWEPSVI</sequence>
<dbReference type="Proteomes" id="UP000250235">
    <property type="component" value="Unassembled WGS sequence"/>
</dbReference>